<dbReference type="Pfam" id="PF13354">
    <property type="entry name" value="Beta-lactamase2"/>
    <property type="match status" value="1"/>
</dbReference>
<evidence type="ECO:0000313" key="5">
    <source>
        <dbReference type="Proteomes" id="UP001238179"/>
    </source>
</evidence>
<feature type="chain" id="PRO_5041335318" evidence="2">
    <location>
        <begin position="23"/>
        <end position="302"/>
    </location>
</feature>
<dbReference type="GO" id="GO:0030655">
    <property type="term" value="P:beta-lactam antibiotic catabolic process"/>
    <property type="evidence" value="ECO:0007669"/>
    <property type="project" value="InterPro"/>
</dbReference>
<comment type="catalytic activity">
    <reaction evidence="1">
        <text>a beta-lactam + H2O = a substituted beta-amino acid</text>
        <dbReference type="Rhea" id="RHEA:20401"/>
        <dbReference type="ChEBI" id="CHEBI:15377"/>
        <dbReference type="ChEBI" id="CHEBI:35627"/>
        <dbReference type="ChEBI" id="CHEBI:140347"/>
        <dbReference type="EC" id="3.5.2.6"/>
    </reaction>
</comment>
<dbReference type="GO" id="GO:0008800">
    <property type="term" value="F:beta-lactamase activity"/>
    <property type="evidence" value="ECO:0007669"/>
    <property type="project" value="UniProtKB-EC"/>
</dbReference>
<organism evidence="4 5">
    <name type="scientific">Mesoterricola silvestris</name>
    <dbReference type="NCBI Taxonomy" id="2927979"/>
    <lineage>
        <taxon>Bacteria</taxon>
        <taxon>Pseudomonadati</taxon>
        <taxon>Acidobacteriota</taxon>
        <taxon>Holophagae</taxon>
        <taxon>Holophagales</taxon>
        <taxon>Holophagaceae</taxon>
        <taxon>Mesoterricola</taxon>
    </lineage>
</organism>
<evidence type="ECO:0000256" key="2">
    <source>
        <dbReference type="SAM" id="SignalP"/>
    </source>
</evidence>
<protein>
    <submittedName>
        <fullName evidence="4">Serine hydrolase</fullName>
    </submittedName>
</protein>
<reference evidence="5" key="1">
    <citation type="journal article" date="2023" name="Int. J. Syst. Evol. Microbiol.">
        <title>Mesoterricola silvestris gen. nov., sp. nov., Mesoterricola sediminis sp. nov., Geothrix oryzae sp. nov., Geothrix edaphica sp. nov., Geothrix rubra sp. nov., and Geothrix limicola sp. nov., six novel members of Acidobacteriota isolated from soils.</title>
        <authorList>
            <person name="Itoh H."/>
            <person name="Sugisawa Y."/>
            <person name="Mise K."/>
            <person name="Xu Z."/>
            <person name="Kuniyasu M."/>
            <person name="Ushijima N."/>
            <person name="Kawano K."/>
            <person name="Kobayashi E."/>
            <person name="Shiratori Y."/>
            <person name="Masuda Y."/>
            <person name="Senoo K."/>
        </authorList>
    </citation>
    <scope>NUCLEOTIDE SEQUENCE [LARGE SCALE GENOMIC DNA]</scope>
    <source>
        <strain evidence="5">W79</strain>
    </source>
</reference>
<dbReference type="InterPro" id="IPR045155">
    <property type="entry name" value="Beta-lactam_cat"/>
</dbReference>
<dbReference type="PRINTS" id="PR00118">
    <property type="entry name" value="BLACTAMASEA"/>
</dbReference>
<dbReference type="AlphaFoldDB" id="A0AA48K8E9"/>
<dbReference type="InterPro" id="IPR012338">
    <property type="entry name" value="Beta-lactam/transpept-like"/>
</dbReference>
<proteinExistence type="predicted"/>
<dbReference type="PANTHER" id="PTHR35333">
    <property type="entry name" value="BETA-LACTAMASE"/>
    <property type="match status" value="1"/>
</dbReference>
<evidence type="ECO:0000256" key="1">
    <source>
        <dbReference type="ARBA" id="ARBA00001526"/>
    </source>
</evidence>
<name>A0AA48K8E9_9BACT</name>
<dbReference type="PROSITE" id="PS51257">
    <property type="entry name" value="PROKAR_LIPOPROTEIN"/>
    <property type="match status" value="1"/>
</dbReference>
<evidence type="ECO:0000313" key="4">
    <source>
        <dbReference type="EMBL" id="BDU72844.1"/>
    </source>
</evidence>
<feature type="signal peptide" evidence="2">
    <location>
        <begin position="1"/>
        <end position="22"/>
    </location>
</feature>
<dbReference type="GO" id="GO:0046677">
    <property type="term" value="P:response to antibiotic"/>
    <property type="evidence" value="ECO:0007669"/>
    <property type="project" value="InterPro"/>
</dbReference>
<dbReference type="PANTHER" id="PTHR35333:SF4">
    <property type="entry name" value="SLR0121 PROTEIN"/>
    <property type="match status" value="1"/>
</dbReference>
<dbReference type="InterPro" id="IPR000871">
    <property type="entry name" value="Beta-lactam_class-A"/>
</dbReference>
<dbReference type="Gene3D" id="3.40.710.10">
    <property type="entry name" value="DD-peptidase/beta-lactamase superfamily"/>
    <property type="match status" value="1"/>
</dbReference>
<gene>
    <name evidence="4" type="ORF">METEAL_20180</name>
</gene>
<dbReference type="RefSeq" id="WP_316415756.1">
    <property type="nucleotide sequence ID" value="NZ_AP027080.1"/>
</dbReference>
<keyword evidence="4" id="KW-0378">Hydrolase</keyword>
<evidence type="ECO:0000259" key="3">
    <source>
        <dbReference type="Pfam" id="PF13354"/>
    </source>
</evidence>
<dbReference type="Proteomes" id="UP001238179">
    <property type="component" value="Chromosome"/>
</dbReference>
<keyword evidence="2" id="KW-0732">Signal</keyword>
<feature type="domain" description="Beta-lactamase class A catalytic" evidence="3">
    <location>
        <begin position="47"/>
        <end position="258"/>
    </location>
</feature>
<dbReference type="SUPFAM" id="SSF56601">
    <property type="entry name" value="beta-lactamase/transpeptidase-like"/>
    <property type="match status" value="1"/>
</dbReference>
<accession>A0AA48K8E9</accession>
<dbReference type="EMBL" id="AP027080">
    <property type="protein sequence ID" value="BDU72844.1"/>
    <property type="molecule type" value="Genomic_DNA"/>
</dbReference>
<dbReference type="KEGG" id="msil:METEAL_20180"/>
<keyword evidence="5" id="KW-1185">Reference proteome</keyword>
<sequence>MLKSFRAWTLFLAALGCLQAQGGPSWTWTRMEGEVTRLADAVEGRVGVFIQSLDTGESFALRADEVFPAASTIKLALLLELYRQCERPGPRLTDPYLLDPRDLAEDSAILGNLAPGTRLTLRDLALFTVVVSDNSATNILMDRVGMDRVNAGLDALGLRRTRLRRKMMDAQAAREGRENLATPRELAGLLLEIHRGRTLAPESRCDLMKLLAIPKDSYLARLLPDGLAVADKTGSLPGVRNDVGIVFVKNRPFVVAVMASHLRDDREGEAVIGRIARSAAAWMELAGAASAEGRVNGTLQVR</sequence>